<dbReference type="PANTHER" id="PTHR30482:SF10">
    <property type="entry name" value="HIGH-AFFINITY BRANCHED-CHAIN AMINO ACID TRANSPORT PROTEIN BRAE"/>
    <property type="match status" value="1"/>
</dbReference>
<dbReference type="EMBL" id="VSSQ01018398">
    <property type="protein sequence ID" value="MPM61542.1"/>
    <property type="molecule type" value="Genomic_DNA"/>
</dbReference>
<dbReference type="AlphaFoldDB" id="A0A645B807"/>
<feature type="transmembrane region" description="Helical" evidence="6">
    <location>
        <begin position="261"/>
        <end position="280"/>
    </location>
</feature>
<proteinExistence type="predicted"/>
<feature type="transmembrane region" description="Helical" evidence="6">
    <location>
        <begin position="138"/>
        <end position="157"/>
    </location>
</feature>
<evidence type="ECO:0000256" key="2">
    <source>
        <dbReference type="ARBA" id="ARBA00022475"/>
    </source>
</evidence>
<evidence type="ECO:0000256" key="5">
    <source>
        <dbReference type="ARBA" id="ARBA00023136"/>
    </source>
</evidence>
<evidence type="ECO:0000313" key="7">
    <source>
        <dbReference type="EMBL" id="MPM61542.1"/>
    </source>
</evidence>
<dbReference type="PANTHER" id="PTHR30482">
    <property type="entry name" value="HIGH-AFFINITY BRANCHED-CHAIN AMINO ACID TRANSPORT SYSTEM PERMEASE"/>
    <property type="match status" value="1"/>
</dbReference>
<dbReference type="Pfam" id="PF02653">
    <property type="entry name" value="BPD_transp_2"/>
    <property type="match status" value="1"/>
</dbReference>
<accession>A0A645B807</accession>
<evidence type="ECO:0000256" key="6">
    <source>
        <dbReference type="SAM" id="Phobius"/>
    </source>
</evidence>
<evidence type="ECO:0000256" key="1">
    <source>
        <dbReference type="ARBA" id="ARBA00004651"/>
    </source>
</evidence>
<feature type="transmembrane region" description="Helical" evidence="6">
    <location>
        <begin position="187"/>
        <end position="207"/>
    </location>
</feature>
<dbReference type="GO" id="GO:0005886">
    <property type="term" value="C:plasma membrane"/>
    <property type="evidence" value="ECO:0007669"/>
    <property type="project" value="UniProtKB-SubCell"/>
</dbReference>
<feature type="transmembrane region" description="Helical" evidence="6">
    <location>
        <begin position="227"/>
        <end position="249"/>
    </location>
</feature>
<comment type="caution">
    <text evidence="7">The sequence shown here is derived from an EMBL/GenBank/DDBJ whole genome shotgun (WGS) entry which is preliminary data.</text>
</comment>
<dbReference type="CDD" id="cd06581">
    <property type="entry name" value="TM_PBP1_LivM_like"/>
    <property type="match status" value="1"/>
</dbReference>
<evidence type="ECO:0000256" key="4">
    <source>
        <dbReference type="ARBA" id="ARBA00022989"/>
    </source>
</evidence>
<feature type="transmembrane region" description="Helical" evidence="6">
    <location>
        <begin position="90"/>
        <end position="110"/>
    </location>
</feature>
<keyword evidence="2" id="KW-1003">Cell membrane</keyword>
<evidence type="ECO:0000256" key="3">
    <source>
        <dbReference type="ARBA" id="ARBA00022692"/>
    </source>
</evidence>
<name>A0A645B807_9ZZZZ</name>
<dbReference type="InterPro" id="IPR001851">
    <property type="entry name" value="ABC_transp_permease"/>
</dbReference>
<keyword evidence="3 6" id="KW-0812">Transmembrane</keyword>
<gene>
    <name evidence="7" type="primary">livH_56</name>
    <name evidence="7" type="ORF">SDC9_108402</name>
</gene>
<sequence length="307" mass="33483">MLNFSSYIMRILILGGIYIVLALSLNLLTGFTGQVSLGHAAFYGIGAYTSALLSLKFGYSFLITATCGGIMAAMFGVLLGSPTLKLQGSYLSIVTLGFCEIARIIELNWMGLTRGPLGIPGIPSPKIFGFIIEKDRDYYYLIVVLIVITIFVIKNIINSKTGRAMIAIREDDIAAEAMGINIFKYKLLAFTISAFFAGLAGSFYAHYVTFIDPQSFTFDESIQILSMVILGGMGSIPGTIIGALVLVSIPEILRSVQEYRMVLYGIVLVVMMLVRPQGLFGDINLTKIINKMTSNKNDKEEEVGKNA</sequence>
<dbReference type="InterPro" id="IPR043428">
    <property type="entry name" value="LivM-like"/>
</dbReference>
<feature type="transmembrane region" description="Helical" evidence="6">
    <location>
        <begin position="57"/>
        <end position="78"/>
    </location>
</feature>
<reference evidence="7" key="1">
    <citation type="submission" date="2019-08" db="EMBL/GenBank/DDBJ databases">
        <authorList>
            <person name="Kucharzyk K."/>
            <person name="Murdoch R.W."/>
            <person name="Higgins S."/>
            <person name="Loffler F."/>
        </authorList>
    </citation>
    <scope>NUCLEOTIDE SEQUENCE</scope>
</reference>
<feature type="transmembrane region" description="Helical" evidence="6">
    <location>
        <begin position="7"/>
        <end position="28"/>
    </location>
</feature>
<comment type="subcellular location">
    <subcellularLocation>
        <location evidence="1">Cell membrane</location>
        <topology evidence="1">Multi-pass membrane protein</topology>
    </subcellularLocation>
</comment>
<organism evidence="7">
    <name type="scientific">bioreactor metagenome</name>
    <dbReference type="NCBI Taxonomy" id="1076179"/>
    <lineage>
        <taxon>unclassified sequences</taxon>
        <taxon>metagenomes</taxon>
        <taxon>ecological metagenomes</taxon>
    </lineage>
</organism>
<keyword evidence="4 6" id="KW-1133">Transmembrane helix</keyword>
<keyword evidence="5 6" id="KW-0472">Membrane</keyword>
<protein>
    <submittedName>
        <fullName evidence="7">High-affinity branched-chain amino acid transport system permease protein LivH</fullName>
    </submittedName>
</protein>
<dbReference type="GO" id="GO:0015658">
    <property type="term" value="F:branched-chain amino acid transmembrane transporter activity"/>
    <property type="evidence" value="ECO:0007669"/>
    <property type="project" value="InterPro"/>
</dbReference>